<gene>
    <name evidence="1" type="ORF">MNQ99_00425</name>
</gene>
<dbReference type="InterPro" id="IPR052912">
    <property type="entry name" value="UPF0111_domain"/>
</dbReference>
<protein>
    <submittedName>
        <fullName evidence="1">Nuclease PIN</fullName>
    </submittedName>
</protein>
<evidence type="ECO:0000313" key="2">
    <source>
        <dbReference type="Proteomes" id="UP000829069"/>
    </source>
</evidence>
<dbReference type="Proteomes" id="UP000829069">
    <property type="component" value="Chromosome"/>
</dbReference>
<accession>A0ABY3W9K5</accession>
<dbReference type="RefSeq" id="WP_127513110.1">
    <property type="nucleotide sequence ID" value="NZ_CP093326.1"/>
</dbReference>
<dbReference type="PANTHER" id="PTHR37298">
    <property type="entry name" value="UPF0111 PROTEIN YKAA"/>
    <property type="match status" value="1"/>
</dbReference>
<dbReference type="PANTHER" id="PTHR37298:SF1">
    <property type="entry name" value="UPF0111 PROTEIN YKAA"/>
    <property type="match status" value="1"/>
</dbReference>
<organism evidence="1 2">
    <name type="scientific">Arthrobacter sulfonylureivorans</name>
    <dbReference type="NCBI Taxonomy" id="2486855"/>
    <lineage>
        <taxon>Bacteria</taxon>
        <taxon>Bacillati</taxon>
        <taxon>Actinomycetota</taxon>
        <taxon>Actinomycetes</taxon>
        <taxon>Micrococcales</taxon>
        <taxon>Micrococcaceae</taxon>
        <taxon>Arthrobacter</taxon>
    </lineage>
</organism>
<keyword evidence="2" id="KW-1185">Reference proteome</keyword>
<dbReference type="EMBL" id="CP093326">
    <property type="protein sequence ID" value="UNK45890.1"/>
    <property type="molecule type" value="Genomic_DNA"/>
</dbReference>
<name>A0ABY3W9K5_9MICC</name>
<proteinExistence type="predicted"/>
<dbReference type="Gene3D" id="1.20.58.220">
    <property type="entry name" value="Phosphate transport system protein phou homolog 2, domain 2"/>
    <property type="match status" value="1"/>
</dbReference>
<sequence length="205" mass="23182">MKLSLFPQDTKSLELLAQTAAELMAGVKTLSEILGAPADDYDKLSEELHDRDSNVSRLLFALLTNLRTSFVNPLPREDMFQLSLHLVNTFEHLDAAAELIALNRVKRLSTRASEQLEVIGRMSEMTREAMPRLNSLEDLDEYCIEMIRLAKRAERTHRVWVSELLSDHKGATLARHRDVADQLVAATKTLRQASHHVGQILVKES</sequence>
<evidence type="ECO:0000313" key="1">
    <source>
        <dbReference type="EMBL" id="UNK45890.1"/>
    </source>
</evidence>
<dbReference type="InterPro" id="IPR038078">
    <property type="entry name" value="PhoU-like_sf"/>
</dbReference>
<reference evidence="1 2" key="1">
    <citation type="submission" date="2022-03" db="EMBL/GenBank/DDBJ databases">
        <title>Isotopic signatures of nitrous oxide derived from detoxification processes.</title>
        <authorList>
            <person name="Behrendt U."/>
            <person name="Buchen C."/>
            <person name="Well R."/>
            <person name="Ulrich A."/>
            <person name="Rohe L."/>
            <person name="Kolb S."/>
            <person name="Schloter M."/>
            <person name="Horn M.A."/>
            <person name="Augustin J."/>
        </authorList>
    </citation>
    <scope>NUCLEOTIDE SEQUENCE [LARGE SCALE GENOMIC DNA]</scope>
    <source>
        <strain evidence="1 2">S4-C24</strain>
    </source>
</reference>